<reference evidence="1 2" key="1">
    <citation type="submission" date="2022-04" db="EMBL/GenBank/DDBJ databases">
        <title>Human microbiome associated bacterial genomes.</title>
        <authorList>
            <person name="Sandstrom S."/>
            <person name="Salamzade R."/>
            <person name="Kalan L.R."/>
        </authorList>
    </citation>
    <scope>NUCLEOTIDE SEQUENCE [LARGE SCALE GENOMIC DNA]</scope>
    <source>
        <strain evidence="2">p3-SID767</strain>
    </source>
</reference>
<sequence>MTTRAAVDLLVGHQDSAAAGALSDLEDLFERLQSLSPDEARDVLLSALPVLVEEHGNVAAVYAEQWYADARAAQVSGRFQTRLGQNASREQVQRAVRRTAGHLYEGAPDAMLAALRGSVQKFVTDTGRDTIRRNIAADPERPRWAIIPSGSKSCAFCEMIASRGWMEGAPNLESGSFHPDCNCQVVPEWDKSRRNRIAGYDPDAMYGRYTAARDELAAEGTTPDAKLILSRMRDMHPDRYTDGHAVPAILREDVHGWPTDKLQPVTPGRWRHILKRHAPGGTAHDTFEGMTEYEIAKVIRAAAISPEAVLPHAVFSDIENRYIELDDVVYVVGTKVDGKLPQVRTAFPPNDESPIMEAWQSWKHEK</sequence>
<name>A0ABT2HR44_9MICC</name>
<organism evidence="1 2">
    <name type="scientific">Nesterenkonia massiliensis</name>
    <dbReference type="NCBI Taxonomy" id="1232429"/>
    <lineage>
        <taxon>Bacteria</taxon>
        <taxon>Bacillati</taxon>
        <taxon>Actinomycetota</taxon>
        <taxon>Actinomycetes</taxon>
        <taxon>Micrococcales</taxon>
        <taxon>Micrococcaceae</taxon>
        <taxon>Nesterenkonia</taxon>
    </lineage>
</organism>
<dbReference type="InterPro" id="IPR057369">
    <property type="entry name" value="VG15"/>
</dbReference>
<dbReference type="Pfam" id="PF25310">
    <property type="entry name" value="VG15"/>
    <property type="match status" value="1"/>
</dbReference>
<evidence type="ECO:0000313" key="1">
    <source>
        <dbReference type="EMBL" id="MCT1607165.1"/>
    </source>
</evidence>
<comment type="caution">
    <text evidence="1">The sequence shown here is derived from an EMBL/GenBank/DDBJ whole genome shotgun (WGS) entry which is preliminary data.</text>
</comment>
<gene>
    <name evidence="1" type="ORF">M3B43_07460</name>
</gene>
<evidence type="ECO:0000313" key="2">
    <source>
        <dbReference type="Proteomes" id="UP001205046"/>
    </source>
</evidence>
<proteinExistence type="predicted"/>
<dbReference type="RefSeq" id="WP_260073171.1">
    <property type="nucleotide sequence ID" value="NZ_JALXMO010000016.1"/>
</dbReference>
<accession>A0ABT2HR44</accession>
<dbReference type="EMBL" id="JALXMO010000016">
    <property type="protein sequence ID" value="MCT1607165.1"/>
    <property type="molecule type" value="Genomic_DNA"/>
</dbReference>
<dbReference type="Proteomes" id="UP001205046">
    <property type="component" value="Unassembled WGS sequence"/>
</dbReference>
<keyword evidence="2" id="KW-1185">Reference proteome</keyword>
<evidence type="ECO:0008006" key="3">
    <source>
        <dbReference type="Google" id="ProtNLM"/>
    </source>
</evidence>
<protein>
    <recommendedName>
        <fullName evidence="3">Phage head morphogenesis domain-containing protein</fullName>
    </recommendedName>
</protein>